<dbReference type="CDD" id="cd05918">
    <property type="entry name" value="A_NRPS_SidN3_like"/>
    <property type="match status" value="1"/>
</dbReference>
<dbReference type="PROSITE" id="PS00455">
    <property type="entry name" value="AMP_BINDING"/>
    <property type="match status" value="1"/>
</dbReference>
<dbReference type="NCBIfam" id="TIGR01746">
    <property type="entry name" value="Thioester-redct"/>
    <property type="match status" value="1"/>
</dbReference>
<dbReference type="SUPFAM" id="SSF56801">
    <property type="entry name" value="Acetyl-CoA synthetase-like"/>
    <property type="match status" value="1"/>
</dbReference>
<dbReference type="GO" id="GO:0016874">
    <property type="term" value="F:ligase activity"/>
    <property type="evidence" value="ECO:0007669"/>
    <property type="project" value="UniProtKB-KW"/>
</dbReference>
<dbReference type="OrthoDB" id="4895341at2759"/>
<dbReference type="Pfam" id="PF07993">
    <property type="entry name" value="NAD_binding_4"/>
    <property type="match status" value="1"/>
</dbReference>
<dbReference type="Gene3D" id="2.30.38.10">
    <property type="entry name" value="Luciferase, Domain 3"/>
    <property type="match status" value="1"/>
</dbReference>
<gene>
    <name evidence="5" type="ORF">XA68_16826</name>
</gene>
<reference evidence="5 6" key="2">
    <citation type="journal article" date="2017" name="Sci. Rep.">
        <title>Ant-infecting Ophiocordyceps genomes reveal a high diversity of potential behavioral manipulation genes and a possible major role for enterotoxins.</title>
        <authorList>
            <person name="de Bekker C."/>
            <person name="Ohm R.A."/>
            <person name="Evans H.C."/>
            <person name="Brachmann A."/>
            <person name="Hughes D.P."/>
        </authorList>
    </citation>
    <scope>NUCLEOTIDE SEQUENCE [LARGE SCALE GENOMIC DNA]</scope>
    <source>
        <strain evidence="5 6">SC16a</strain>
    </source>
</reference>
<feature type="domain" description="Carrier" evidence="4">
    <location>
        <begin position="729"/>
        <end position="807"/>
    </location>
</feature>
<dbReference type="PANTHER" id="PTHR45527">
    <property type="entry name" value="NONRIBOSOMAL PEPTIDE SYNTHETASE"/>
    <property type="match status" value="1"/>
</dbReference>
<name>A0A2A9P5W5_OPHUN</name>
<dbReference type="InterPro" id="IPR036291">
    <property type="entry name" value="NAD(P)-bd_dom_sf"/>
</dbReference>
<dbReference type="InterPro" id="IPR013120">
    <property type="entry name" value="FAR_NAD-bd"/>
</dbReference>
<keyword evidence="2" id="KW-0597">Phosphoprotein</keyword>
<evidence type="ECO:0000313" key="6">
    <source>
        <dbReference type="Proteomes" id="UP000037136"/>
    </source>
</evidence>
<reference evidence="5 6" key="1">
    <citation type="journal article" date="2015" name="BMC Genomics">
        <title>Gene expression during zombie ant biting behavior reflects the complexity underlying fungal parasitic behavioral manipulation.</title>
        <authorList>
            <person name="de Bekker C."/>
            <person name="Ohm R.A."/>
            <person name="Loreto R.G."/>
            <person name="Sebastian A."/>
            <person name="Albert I."/>
            <person name="Merrow M."/>
            <person name="Brachmann A."/>
            <person name="Hughes D.P."/>
        </authorList>
    </citation>
    <scope>NUCLEOTIDE SEQUENCE [LARGE SCALE GENOMIC DNA]</scope>
    <source>
        <strain evidence="5 6">SC16a</strain>
    </source>
</reference>
<dbReference type="NCBIfam" id="TIGR01733">
    <property type="entry name" value="AA-adenyl-dom"/>
    <property type="match status" value="1"/>
</dbReference>
<dbReference type="FunFam" id="3.40.50.12780:FF:000014">
    <property type="entry name" value="Nonribosomal peptide synthetase 1"/>
    <property type="match status" value="1"/>
</dbReference>
<dbReference type="GO" id="GO:0044550">
    <property type="term" value="P:secondary metabolite biosynthetic process"/>
    <property type="evidence" value="ECO:0007669"/>
    <property type="project" value="TreeGrafter"/>
</dbReference>
<dbReference type="InterPro" id="IPR009081">
    <property type="entry name" value="PP-bd_ACP"/>
</dbReference>
<dbReference type="SUPFAM" id="SSF47336">
    <property type="entry name" value="ACP-like"/>
    <property type="match status" value="1"/>
</dbReference>
<evidence type="ECO:0000256" key="3">
    <source>
        <dbReference type="ARBA" id="ARBA00022598"/>
    </source>
</evidence>
<dbReference type="EMBL" id="LAZP02000621">
    <property type="protein sequence ID" value="PFH56260.1"/>
    <property type="molecule type" value="Genomic_DNA"/>
</dbReference>
<evidence type="ECO:0000313" key="5">
    <source>
        <dbReference type="EMBL" id="PFH56260.1"/>
    </source>
</evidence>
<accession>A0A2A9P5W5</accession>
<dbReference type="AlphaFoldDB" id="A0A2A9P5W5"/>
<keyword evidence="6" id="KW-1185">Reference proteome</keyword>
<dbReference type="Pfam" id="PF00501">
    <property type="entry name" value="AMP-binding"/>
    <property type="match status" value="1"/>
</dbReference>
<dbReference type="InterPro" id="IPR010080">
    <property type="entry name" value="Thioester_reductase-like_dom"/>
</dbReference>
<dbReference type="Gene3D" id="3.40.50.720">
    <property type="entry name" value="NAD(P)-binding Rossmann-like Domain"/>
    <property type="match status" value="1"/>
</dbReference>
<dbReference type="GO" id="GO:0005737">
    <property type="term" value="C:cytoplasm"/>
    <property type="evidence" value="ECO:0007669"/>
    <property type="project" value="TreeGrafter"/>
</dbReference>
<sequence length="1226" mass="132545">MEDCDFVPYPTLPPSASRPAADTTICHDFSCRRGNPSADWTMATLVRASWALVSGHQSGATKAAFAVLDEPKGRVVVARVEWEPHQKVCSLLETVQKETCRHVVDTREMQTLLIIRPEGSKPTERCHNYALVVELQLVKDTVVTATATLNSQALTEWQGRNLLQRLDVTLSQVINAGPDTNMGEIEPLTTQDMAQLWLWNKTVPVAIETSVDETITAVANSQPDAPAVCAWDGELTYGELDRLATVLAARLVLFGVGPDVLVPACFEKSVWTTVAILAVVKSAGAFVLLDPSLPEKRLRAIVCHTRAPLLLCSSSKETLCSRLAHTLLVVGPALSTDKVADPALLLTRALDPSSLAYVVFTSGSTGNPKGVMITHRNLASALHHQADVLGYSAGCRILDFSSYSFDVSIANLFRALSSGGCLCVPSDEHRKNDLEASIARLRANVAHLTPSVARLLRPDHVPGLKCIHLGGEPVSLGDVEPWWDRVRVLSGYGPSECTTASTFNRSPSSPDELVDRIGKGAGLVTWVVDARDHHRLVPPGCVGELLLEGPLVGRGYLADPDRTATSFIHDPAWLVRGPAARHGRLYKTGDLVRQTGDGSLLFVGRKDAQIKIRGQRVELGEVEHRLRQFMPEARRVVADVITSDRRLPSLAAFLLMDEARTPARMLSVSAEVRDKLADHLPSYMVPTLFFSVPEIPMTATGKTDRRRLCETGAACVVQGLLAAPASKPQPTSPLERELQGILAHGLGVEPASLGLHDCFFRLGGDSLGAIKVVSRAREAGIRLAVADIYRQSMASIQNLARFVAGSQDGQPRGERASMDLMAEIARHDAVIASSHRGVVDGVVNGVTNGITNGIPPQPPRPLTVLLTGANGFIGTQILRQLLDHRLVGRVIALVRGKTNDSARGRTVEAARRAMWWSDVYGEKLDVWAGDLALPRLGLDDVCWSHLATAADVVVHNGALVHYMASYAALEAVNVGSTVELLRLRTRLVYVSTARCRDPAEEQDEDVATELAGEDAIAYNQSKFVAEAVVRRAALRRGPLDHRHAVVSPGFVIGTPTEGVANADDYLWRLAAACIRKGVYNRDEADVWIPLSDAATAAKTIVDTALNARPLVTQIKGGMSLGDFWAALRGLGYRLEPASASDWLAAVGDDMEASGDEHPLKPLAHMLHVPRGRVRWADSWREDSVAPVRLKAAVRKSAQFLAQAEFLPRLASGTQTVAGVAFSRTGR</sequence>
<dbReference type="PANTHER" id="PTHR45527:SF1">
    <property type="entry name" value="FATTY ACID SYNTHASE"/>
    <property type="match status" value="1"/>
</dbReference>
<dbReference type="Pfam" id="PF00550">
    <property type="entry name" value="PP-binding"/>
    <property type="match status" value="1"/>
</dbReference>
<protein>
    <recommendedName>
        <fullName evidence="4">Carrier domain-containing protein</fullName>
    </recommendedName>
</protein>
<dbReference type="PROSITE" id="PS50075">
    <property type="entry name" value="CARRIER"/>
    <property type="match status" value="1"/>
</dbReference>
<dbReference type="Proteomes" id="UP000037136">
    <property type="component" value="Unassembled WGS sequence"/>
</dbReference>
<dbReference type="InterPro" id="IPR020845">
    <property type="entry name" value="AMP-binding_CS"/>
</dbReference>
<dbReference type="Gene3D" id="3.40.50.980">
    <property type="match status" value="2"/>
</dbReference>
<dbReference type="InterPro" id="IPR045851">
    <property type="entry name" value="AMP-bd_C_sf"/>
</dbReference>
<dbReference type="InterPro" id="IPR000873">
    <property type="entry name" value="AMP-dep_synth/lig_dom"/>
</dbReference>
<dbReference type="GO" id="GO:0043041">
    <property type="term" value="P:amino acid activation for nonribosomal peptide biosynthetic process"/>
    <property type="evidence" value="ECO:0007669"/>
    <property type="project" value="TreeGrafter"/>
</dbReference>
<dbReference type="GO" id="GO:0031177">
    <property type="term" value="F:phosphopantetheine binding"/>
    <property type="evidence" value="ECO:0007669"/>
    <property type="project" value="TreeGrafter"/>
</dbReference>
<dbReference type="STRING" id="268505.A0A2A9P5W5"/>
<keyword evidence="3" id="KW-0436">Ligase</keyword>
<dbReference type="InterPro" id="IPR010071">
    <property type="entry name" value="AA_adenyl_dom"/>
</dbReference>
<keyword evidence="1" id="KW-0596">Phosphopantetheine</keyword>
<evidence type="ECO:0000256" key="1">
    <source>
        <dbReference type="ARBA" id="ARBA00022450"/>
    </source>
</evidence>
<dbReference type="Gene3D" id="3.30.300.30">
    <property type="match status" value="1"/>
</dbReference>
<comment type="caution">
    <text evidence="5">The sequence shown here is derived from an EMBL/GenBank/DDBJ whole genome shotgun (WGS) entry which is preliminary data.</text>
</comment>
<dbReference type="SUPFAM" id="SSF51735">
    <property type="entry name" value="NAD(P)-binding Rossmann-fold domains"/>
    <property type="match status" value="1"/>
</dbReference>
<dbReference type="InterPro" id="IPR036736">
    <property type="entry name" value="ACP-like_sf"/>
</dbReference>
<organism evidence="5 6">
    <name type="scientific">Ophiocordyceps unilateralis</name>
    <name type="common">Zombie-ant fungus</name>
    <name type="synonym">Torrubia unilateralis</name>
    <dbReference type="NCBI Taxonomy" id="268505"/>
    <lineage>
        <taxon>Eukaryota</taxon>
        <taxon>Fungi</taxon>
        <taxon>Dikarya</taxon>
        <taxon>Ascomycota</taxon>
        <taxon>Pezizomycotina</taxon>
        <taxon>Sordariomycetes</taxon>
        <taxon>Hypocreomycetidae</taxon>
        <taxon>Hypocreales</taxon>
        <taxon>Ophiocordycipitaceae</taxon>
        <taxon>Ophiocordyceps</taxon>
    </lineage>
</organism>
<proteinExistence type="predicted"/>
<evidence type="ECO:0000256" key="2">
    <source>
        <dbReference type="ARBA" id="ARBA00022553"/>
    </source>
</evidence>
<dbReference type="InterPro" id="IPR006162">
    <property type="entry name" value="Ppantetheine_attach_site"/>
</dbReference>
<evidence type="ECO:0000259" key="4">
    <source>
        <dbReference type="PROSITE" id="PS50075"/>
    </source>
</evidence>
<dbReference type="Gene3D" id="1.10.1200.10">
    <property type="entry name" value="ACP-like"/>
    <property type="match status" value="1"/>
</dbReference>
<dbReference type="PROSITE" id="PS00012">
    <property type="entry name" value="PHOSPHOPANTETHEINE"/>
    <property type="match status" value="1"/>
</dbReference>